<dbReference type="Proteomes" id="UP000198601">
    <property type="component" value="Unassembled WGS sequence"/>
</dbReference>
<dbReference type="AlphaFoldDB" id="A0A1G4S153"/>
<dbReference type="RefSeq" id="WP_090673127.1">
    <property type="nucleotide sequence ID" value="NZ_FMTT01000021.1"/>
</dbReference>
<organism evidence="1 2">
    <name type="scientific">Paenibacillus tianmuensis</name>
    <dbReference type="NCBI Taxonomy" id="624147"/>
    <lineage>
        <taxon>Bacteria</taxon>
        <taxon>Bacillati</taxon>
        <taxon>Bacillota</taxon>
        <taxon>Bacilli</taxon>
        <taxon>Bacillales</taxon>
        <taxon>Paenibacillaceae</taxon>
        <taxon>Paenibacillus</taxon>
    </lineage>
</organism>
<dbReference type="OrthoDB" id="2677664at2"/>
<evidence type="ECO:0000313" key="1">
    <source>
        <dbReference type="EMBL" id="SCW62079.1"/>
    </source>
</evidence>
<protein>
    <submittedName>
        <fullName evidence="1">Uncharacterized protein</fullName>
    </submittedName>
</protein>
<proteinExistence type="predicted"/>
<accession>A0A1G4S153</accession>
<dbReference type="SUPFAM" id="SSF52374">
    <property type="entry name" value="Nucleotidylyl transferase"/>
    <property type="match status" value="1"/>
</dbReference>
<dbReference type="STRING" id="624147.SAMN04487970_102127"/>
<dbReference type="EMBL" id="FMTT01000021">
    <property type="protein sequence ID" value="SCW62079.1"/>
    <property type="molecule type" value="Genomic_DNA"/>
</dbReference>
<keyword evidence="2" id="KW-1185">Reference proteome</keyword>
<reference evidence="2" key="1">
    <citation type="submission" date="2016-10" db="EMBL/GenBank/DDBJ databases">
        <authorList>
            <person name="Varghese N."/>
            <person name="Submissions S."/>
        </authorList>
    </citation>
    <scope>NUCLEOTIDE SEQUENCE [LARGE SCALE GENOMIC DNA]</scope>
    <source>
        <strain evidence="2">CGMCC 1.8946</strain>
    </source>
</reference>
<name>A0A1G4S153_9BACL</name>
<sequence>MARQTGKVPFGYEPPNERDTDRGSLWIYDAFEDYTEQELVRVLALASGRGIAKVVFYPLHEETVRRMEKRRSVAPYHRRVEALQALLASSDTDVDYVVEPFEGKRKKYTPVDTAFRFLEEKYAAPHFVWVTGTTAGLLAGYESFETWIKKIRWFVSAGGSPVTHPRLHAYANRWDPV</sequence>
<evidence type="ECO:0000313" key="2">
    <source>
        <dbReference type="Proteomes" id="UP000198601"/>
    </source>
</evidence>
<gene>
    <name evidence="1" type="ORF">SAMN04487970_102127</name>
</gene>